<evidence type="ECO:0000256" key="1">
    <source>
        <dbReference type="ARBA" id="ARBA00022630"/>
    </source>
</evidence>
<keyword evidence="3" id="KW-0560">Oxidoreductase</keyword>
<dbReference type="InterPro" id="IPR046373">
    <property type="entry name" value="Acyl-CoA_Oxase/DH_mid-dom_sf"/>
</dbReference>
<dbReference type="SUPFAM" id="SSF56645">
    <property type="entry name" value="Acyl-CoA dehydrogenase NM domain-like"/>
    <property type="match status" value="1"/>
</dbReference>
<feature type="domain" description="HpaB/PvcC/4-BUDH N-terminal" evidence="5">
    <location>
        <begin position="1"/>
        <end position="197"/>
    </location>
</feature>
<evidence type="ECO:0008006" key="7">
    <source>
        <dbReference type="Google" id="ProtNLM"/>
    </source>
</evidence>
<dbReference type="InterPro" id="IPR024719">
    <property type="entry name" value="HpaB/PvcC/4-BUDH_C"/>
</dbReference>
<dbReference type="PANTHER" id="PTHR36117">
    <property type="entry name" value="4-HYDROXYPHENYLACETATE 3-MONOOXYGENASE-RELATED"/>
    <property type="match status" value="1"/>
</dbReference>
<dbReference type="GO" id="GO:0016627">
    <property type="term" value="F:oxidoreductase activity, acting on the CH-CH group of donors"/>
    <property type="evidence" value="ECO:0007669"/>
    <property type="project" value="InterPro"/>
</dbReference>
<dbReference type="PANTHER" id="PTHR36117:SF3">
    <property type="entry name" value="4-HYDROXYPHENYLACETATE 3-MONOOXYGENASE-RELATED"/>
    <property type="match status" value="1"/>
</dbReference>
<dbReference type="Gene3D" id="1.20.140.10">
    <property type="entry name" value="Butyryl-CoA Dehydrogenase, subunit A, domain 3"/>
    <property type="match status" value="1"/>
</dbReference>
<dbReference type="InterPro" id="IPR036250">
    <property type="entry name" value="AcylCo_DH-like_C"/>
</dbReference>
<comment type="caution">
    <text evidence="6">The sequence shown here is derived from an EMBL/GenBank/DDBJ whole genome shotgun (WGS) entry which is preliminary data.</text>
</comment>
<evidence type="ECO:0000259" key="5">
    <source>
        <dbReference type="Pfam" id="PF11794"/>
    </source>
</evidence>
<sequence>KTSEDLVRRRDLYITVMRWGAEMAGMGPDALAASGVVSARMDKELGTSYTEAVEDYRKHLKETDPAITGAITDVKGNRGMRPSAQVQHQDFYVRVVDRQKDGIVVRGAKMHISMTPTTNEIIVSPCRAHREEDKDYAVVFATPVNAEGITLLTSPPYYPETGEEAEWNWPASGRYGGVSECLIVFDDVFVPWNRVFMCGEWQFTRDQAWMFGVFHRLFGTCHKVVSTEQAAGLAALMAEYNGIDRYPHVQEKLAWLAMHAQLVDVLSKAGCENPDLFPDIGLAAPNLMYTNIAKYIFANDQHETSKLVADITGGIATTAFSYKDWMNPEERPYLEKFLAGKDGIPTEHRLRAVRLVKDMIGHGHDGAFIHTEGSLAAQKMAIYAGANWDRYKAIAKRTAGIPGWKE</sequence>
<keyword evidence="2" id="KW-0274">FAD</keyword>
<gene>
    <name evidence="6" type="ORF">S01H1_13328</name>
</gene>
<dbReference type="InterPro" id="IPR024674">
    <property type="entry name" value="HpaB/PvcC/4-BUDH_N"/>
</dbReference>
<dbReference type="InterPro" id="IPR004925">
    <property type="entry name" value="HpaB/PvcC/4-BUDH"/>
</dbReference>
<organism evidence="6">
    <name type="scientific">marine sediment metagenome</name>
    <dbReference type="NCBI Taxonomy" id="412755"/>
    <lineage>
        <taxon>unclassified sequences</taxon>
        <taxon>metagenomes</taxon>
        <taxon>ecological metagenomes</taxon>
    </lineage>
</organism>
<accession>X0S1T2</accession>
<evidence type="ECO:0000256" key="3">
    <source>
        <dbReference type="ARBA" id="ARBA00023002"/>
    </source>
</evidence>
<dbReference type="Gene3D" id="2.40.110.10">
    <property type="entry name" value="Butyryl-CoA Dehydrogenase, subunit A, domain 2"/>
    <property type="match status" value="1"/>
</dbReference>
<keyword evidence="1" id="KW-0285">Flavoprotein</keyword>
<name>X0S1T2_9ZZZZ</name>
<dbReference type="Gene3D" id="1.10.3140.10">
    <property type="entry name" value="4-hydroxybutyryl-coa dehydratase, domain 1"/>
    <property type="match status" value="1"/>
</dbReference>
<feature type="non-terminal residue" evidence="6">
    <location>
        <position position="1"/>
    </location>
</feature>
<evidence type="ECO:0000259" key="4">
    <source>
        <dbReference type="Pfam" id="PF03241"/>
    </source>
</evidence>
<proteinExistence type="predicted"/>
<dbReference type="SUPFAM" id="SSF47203">
    <property type="entry name" value="Acyl-CoA dehydrogenase C-terminal domain-like"/>
    <property type="match status" value="1"/>
</dbReference>
<reference evidence="6" key="1">
    <citation type="journal article" date="2014" name="Front. Microbiol.">
        <title>High frequency of phylogenetically diverse reductive dehalogenase-homologous genes in deep subseafloor sedimentary metagenomes.</title>
        <authorList>
            <person name="Kawai M."/>
            <person name="Futagami T."/>
            <person name="Toyoda A."/>
            <person name="Takaki Y."/>
            <person name="Nishi S."/>
            <person name="Hori S."/>
            <person name="Arai W."/>
            <person name="Tsubouchi T."/>
            <person name="Morono Y."/>
            <person name="Uchiyama I."/>
            <person name="Ito T."/>
            <person name="Fujiyama A."/>
            <person name="Inagaki F."/>
            <person name="Takami H."/>
        </authorList>
    </citation>
    <scope>NUCLEOTIDE SEQUENCE</scope>
    <source>
        <strain evidence="6">Expedition CK06-06</strain>
    </source>
</reference>
<dbReference type="Pfam" id="PF03241">
    <property type="entry name" value="HpaB"/>
    <property type="match status" value="1"/>
</dbReference>
<feature type="domain" description="HpaB/PvcC/4-BUDH C-terminal" evidence="4">
    <location>
        <begin position="205"/>
        <end position="400"/>
    </location>
</feature>
<evidence type="ECO:0000313" key="6">
    <source>
        <dbReference type="EMBL" id="GAF74984.1"/>
    </source>
</evidence>
<evidence type="ECO:0000256" key="2">
    <source>
        <dbReference type="ARBA" id="ARBA00022827"/>
    </source>
</evidence>
<dbReference type="EMBL" id="BARS01006877">
    <property type="protein sequence ID" value="GAF74984.1"/>
    <property type="molecule type" value="Genomic_DNA"/>
</dbReference>
<dbReference type="Pfam" id="PF11794">
    <property type="entry name" value="HpaB_N"/>
    <property type="match status" value="1"/>
</dbReference>
<dbReference type="InterPro" id="IPR009100">
    <property type="entry name" value="AcylCoA_DH/oxidase_NM_dom_sf"/>
</dbReference>
<dbReference type="AlphaFoldDB" id="X0S1T2"/>
<protein>
    <recommendedName>
        <fullName evidence="7">HpaB/PvcC/4-BUDH C-terminal domain-containing protein</fullName>
    </recommendedName>
</protein>
<feature type="non-terminal residue" evidence="6">
    <location>
        <position position="406"/>
    </location>
</feature>